<proteinExistence type="predicted"/>
<dbReference type="AlphaFoldDB" id="A0A8D8RE94"/>
<organism evidence="2">
    <name type="scientific">Cacopsylla melanoneura</name>
    <dbReference type="NCBI Taxonomy" id="428564"/>
    <lineage>
        <taxon>Eukaryota</taxon>
        <taxon>Metazoa</taxon>
        <taxon>Ecdysozoa</taxon>
        <taxon>Arthropoda</taxon>
        <taxon>Hexapoda</taxon>
        <taxon>Insecta</taxon>
        <taxon>Pterygota</taxon>
        <taxon>Neoptera</taxon>
        <taxon>Paraneoptera</taxon>
        <taxon>Hemiptera</taxon>
        <taxon>Sternorrhyncha</taxon>
        <taxon>Psylloidea</taxon>
        <taxon>Psyllidae</taxon>
        <taxon>Psyllinae</taxon>
        <taxon>Cacopsylla</taxon>
    </lineage>
</organism>
<dbReference type="EMBL" id="HBUF01153753">
    <property type="protein sequence ID" value="CAG6648691.1"/>
    <property type="molecule type" value="Transcribed_RNA"/>
</dbReference>
<dbReference type="InterPro" id="IPR040647">
    <property type="entry name" value="SPIN-DOC_Znf-C2H2"/>
</dbReference>
<evidence type="ECO:0000313" key="2">
    <source>
        <dbReference type="EMBL" id="CAG6648691.1"/>
    </source>
</evidence>
<dbReference type="PANTHER" id="PTHR45913">
    <property type="entry name" value="EPM2A-INTERACTING PROTEIN 1"/>
    <property type="match status" value="1"/>
</dbReference>
<name>A0A8D8RE94_9HEMI</name>
<sequence>MASANKKQRTYNFNSEWEEDYFFSDQKGKTTCLLCNATVSVSKKSNVERHFNTVHSDVDKNFPPKSSMRKEKVKQLKSQLLAQQSLFVKKIEQNEAATIASFCVAKVLAKHKKPYQDGEIMKQAFIEAGEAVFEGFKNKTEIMAAIKSIPLAANTVMRRVDSMSSDIESQLKADLQECCFFFSST</sequence>
<dbReference type="Pfam" id="PF18658">
    <property type="entry name" value="zf-C2H2_12"/>
    <property type="match status" value="1"/>
</dbReference>
<evidence type="ECO:0000259" key="1">
    <source>
        <dbReference type="Pfam" id="PF18658"/>
    </source>
</evidence>
<reference evidence="2" key="1">
    <citation type="submission" date="2021-05" db="EMBL/GenBank/DDBJ databases">
        <authorList>
            <person name="Alioto T."/>
            <person name="Alioto T."/>
            <person name="Gomez Garrido J."/>
        </authorList>
    </citation>
    <scope>NUCLEOTIDE SEQUENCE</scope>
</reference>
<accession>A0A8D8RE94</accession>
<feature type="domain" description="SPIN-DOC-like zinc-finger" evidence="1">
    <location>
        <begin position="15"/>
        <end position="58"/>
    </location>
</feature>
<dbReference type="PANTHER" id="PTHR45913:SF21">
    <property type="entry name" value="DUF4371 DOMAIN-CONTAINING PROTEIN"/>
    <property type="match status" value="1"/>
</dbReference>
<protein>
    <submittedName>
        <fullName evidence="2">General transcription factor II-I repeat domain-containing protein 2</fullName>
    </submittedName>
</protein>